<dbReference type="Proteomes" id="UP000001307">
    <property type="component" value="Unassembled WGS sequence"/>
</dbReference>
<evidence type="ECO:0000256" key="2">
    <source>
        <dbReference type="ARBA" id="ARBA00010271"/>
    </source>
</evidence>
<keyword evidence="4" id="KW-0812">Transmembrane</keyword>
<dbReference type="Pfam" id="PF03016">
    <property type="entry name" value="Exostosin_GT47"/>
    <property type="match status" value="1"/>
</dbReference>
<dbReference type="OrthoDB" id="5954868at2759"/>
<protein>
    <recommendedName>
        <fullName evidence="13">Exostosin GT47 domain-containing protein</fullName>
    </recommendedName>
</protein>
<evidence type="ECO:0000256" key="7">
    <source>
        <dbReference type="ARBA" id="ARBA00023136"/>
    </source>
</evidence>
<evidence type="ECO:0000259" key="10">
    <source>
        <dbReference type="Pfam" id="PF09258"/>
    </source>
</evidence>
<dbReference type="PANTHER" id="PTHR48261:SF5">
    <property type="entry name" value="EXOSTOSIN GLYCOSYLTRANSFERASE 2"/>
    <property type="match status" value="1"/>
</dbReference>
<evidence type="ECO:0000256" key="6">
    <source>
        <dbReference type="ARBA" id="ARBA00022989"/>
    </source>
</evidence>
<organism evidence="11 12">
    <name type="scientific">Oikopleura dioica</name>
    <name type="common">Tunicate</name>
    <dbReference type="NCBI Taxonomy" id="34765"/>
    <lineage>
        <taxon>Eukaryota</taxon>
        <taxon>Metazoa</taxon>
        <taxon>Chordata</taxon>
        <taxon>Tunicata</taxon>
        <taxon>Appendicularia</taxon>
        <taxon>Copelata</taxon>
        <taxon>Oikopleuridae</taxon>
        <taxon>Oikopleura</taxon>
    </lineage>
</organism>
<evidence type="ECO:0000313" key="11">
    <source>
        <dbReference type="EMBL" id="CBY24763.1"/>
    </source>
</evidence>
<comment type="subcellular location">
    <subcellularLocation>
        <location evidence="1">Endoplasmic reticulum membrane</location>
        <topology evidence="1">Single-pass type II membrane protein</topology>
    </subcellularLocation>
</comment>
<dbReference type="InterPro" id="IPR029044">
    <property type="entry name" value="Nucleotide-diphossugar_trans"/>
</dbReference>
<evidence type="ECO:0000259" key="9">
    <source>
        <dbReference type="Pfam" id="PF03016"/>
    </source>
</evidence>
<evidence type="ECO:0000256" key="3">
    <source>
        <dbReference type="ARBA" id="ARBA00022679"/>
    </source>
</evidence>
<feature type="domain" description="Glycosyl transferase 64" evidence="10">
    <location>
        <begin position="196"/>
        <end position="286"/>
    </location>
</feature>
<dbReference type="SUPFAM" id="SSF53448">
    <property type="entry name" value="Nucleotide-diphospho-sugar transferases"/>
    <property type="match status" value="1"/>
</dbReference>
<sequence length="292" mass="33030">MATDKTHVGLVSENRHDFLLDLLKLPSHLKLNKCVDSAGYCSTTGESFEAPLVMRTSKFCLVSYAENFGFQNKMLAAALGTGCYPIIVGKYSLHLHFQDKIDWNEFSTTFRPSDMHKIATFIQNLPQEDLLRARERAIWTFEKFFSSMEAVFDGLIGYLHDRLFPHKVNGVDFWNGPKRGVQSPLFLNRIAPDEGFTAVILAYDRIESLFRVIESVAKAPSLKKVLIIWNNQSKAPPAASSFPEISVTIRVIQTKKNVLSNRFYPYDEIETSCVLSIDDDIVMLTADENSFG</sequence>
<dbReference type="GO" id="GO:0016757">
    <property type="term" value="F:glycosyltransferase activity"/>
    <property type="evidence" value="ECO:0007669"/>
    <property type="project" value="InterPro"/>
</dbReference>
<keyword evidence="3" id="KW-0808">Transferase</keyword>
<evidence type="ECO:0008006" key="13">
    <source>
        <dbReference type="Google" id="ProtNLM"/>
    </source>
</evidence>
<evidence type="ECO:0000256" key="1">
    <source>
        <dbReference type="ARBA" id="ARBA00004648"/>
    </source>
</evidence>
<dbReference type="Gene3D" id="3.90.550.10">
    <property type="entry name" value="Spore Coat Polysaccharide Biosynthesis Protein SpsA, Chain A"/>
    <property type="match status" value="1"/>
</dbReference>
<dbReference type="InterPro" id="IPR004263">
    <property type="entry name" value="Exostosin"/>
</dbReference>
<proteinExistence type="inferred from homology"/>
<evidence type="ECO:0000256" key="8">
    <source>
        <dbReference type="ARBA" id="ARBA00023157"/>
    </source>
</evidence>
<dbReference type="Pfam" id="PF09258">
    <property type="entry name" value="Glyco_transf_64"/>
    <property type="match status" value="1"/>
</dbReference>
<dbReference type="GO" id="GO:0005789">
    <property type="term" value="C:endoplasmic reticulum membrane"/>
    <property type="evidence" value="ECO:0007669"/>
    <property type="project" value="UniProtKB-SubCell"/>
</dbReference>
<dbReference type="InterPro" id="IPR040911">
    <property type="entry name" value="Exostosin_GT47"/>
</dbReference>
<comment type="similarity">
    <text evidence="2">Belongs to the glycosyltransferase 47 family.</text>
</comment>
<keyword evidence="8" id="KW-1015">Disulfide bond</keyword>
<evidence type="ECO:0000256" key="5">
    <source>
        <dbReference type="ARBA" id="ARBA00022824"/>
    </source>
</evidence>
<name>E4XJX7_OIKDI</name>
<dbReference type="AlphaFoldDB" id="E4XJX7"/>
<dbReference type="GO" id="GO:0015012">
    <property type="term" value="P:heparan sulfate proteoglycan biosynthetic process"/>
    <property type="evidence" value="ECO:0007669"/>
    <property type="project" value="UniProtKB-ARBA"/>
</dbReference>
<reference evidence="11 12" key="1">
    <citation type="journal article" date="2010" name="Science">
        <title>Plasticity of animal genome architecture unmasked by rapid evolution of a pelagic tunicate.</title>
        <authorList>
            <person name="Denoeud F."/>
            <person name="Henriet S."/>
            <person name="Mungpakdee S."/>
            <person name="Aury J.M."/>
            <person name="Da Silva C."/>
            <person name="Brinkmann H."/>
            <person name="Mikhaleva J."/>
            <person name="Olsen L.C."/>
            <person name="Jubin C."/>
            <person name="Canestro C."/>
            <person name="Bouquet J.M."/>
            <person name="Danks G."/>
            <person name="Poulain J."/>
            <person name="Campsteijn C."/>
            <person name="Adamski M."/>
            <person name="Cross I."/>
            <person name="Yadetie F."/>
            <person name="Muffato M."/>
            <person name="Louis A."/>
            <person name="Butcher S."/>
            <person name="Tsagkogeorga G."/>
            <person name="Konrad A."/>
            <person name="Singh S."/>
            <person name="Jensen M.F."/>
            <person name="Cong E.H."/>
            <person name="Eikeseth-Otteraa H."/>
            <person name="Noel B."/>
            <person name="Anthouard V."/>
            <person name="Porcel B.M."/>
            <person name="Kachouri-Lafond R."/>
            <person name="Nishino A."/>
            <person name="Ugolini M."/>
            <person name="Chourrout P."/>
            <person name="Nishida H."/>
            <person name="Aasland R."/>
            <person name="Huzurbazar S."/>
            <person name="Westhof E."/>
            <person name="Delsuc F."/>
            <person name="Lehrach H."/>
            <person name="Reinhardt R."/>
            <person name="Weissenbach J."/>
            <person name="Roy S.W."/>
            <person name="Artiguenave F."/>
            <person name="Postlethwait J.H."/>
            <person name="Manak J.R."/>
            <person name="Thompson E.M."/>
            <person name="Jaillon O."/>
            <person name="Du Pasquier L."/>
            <person name="Boudinot P."/>
            <person name="Liberles D.A."/>
            <person name="Volff J.N."/>
            <person name="Philippe H."/>
            <person name="Lenhard B."/>
            <person name="Roest Crollius H."/>
            <person name="Wincker P."/>
            <person name="Chourrout D."/>
        </authorList>
    </citation>
    <scope>NUCLEOTIDE SEQUENCE [LARGE SCALE GENOMIC DNA]</scope>
</reference>
<gene>
    <name evidence="11" type="ORF">GSOID_T00012935001</name>
</gene>
<evidence type="ECO:0000256" key="4">
    <source>
        <dbReference type="ARBA" id="ARBA00022692"/>
    </source>
</evidence>
<evidence type="ECO:0000313" key="12">
    <source>
        <dbReference type="Proteomes" id="UP000001307"/>
    </source>
</evidence>
<keyword evidence="7" id="KW-0472">Membrane</keyword>
<dbReference type="EMBL" id="FN653062">
    <property type="protein sequence ID" value="CBY24763.1"/>
    <property type="molecule type" value="Genomic_DNA"/>
</dbReference>
<dbReference type="InParanoid" id="E4XJX7"/>
<dbReference type="InterPro" id="IPR015338">
    <property type="entry name" value="GT64_dom"/>
</dbReference>
<dbReference type="PANTHER" id="PTHR48261">
    <property type="entry name" value="ACETYLGLUCOSAMINYLTRANSFERASE"/>
    <property type="match status" value="1"/>
</dbReference>
<feature type="domain" description="Exostosin GT47" evidence="9">
    <location>
        <begin position="44"/>
        <end position="123"/>
    </location>
</feature>
<accession>E4XJX7</accession>
<keyword evidence="6" id="KW-1133">Transmembrane helix</keyword>
<keyword evidence="12" id="KW-1185">Reference proteome</keyword>
<keyword evidence="5" id="KW-0256">Endoplasmic reticulum</keyword>